<protein>
    <submittedName>
        <fullName evidence="1">Uncharacterized protein</fullName>
    </submittedName>
</protein>
<accession>A0A517Y6E7</accession>
<reference evidence="1 2" key="1">
    <citation type="submission" date="2019-02" db="EMBL/GenBank/DDBJ databases">
        <title>Deep-cultivation of Planctomycetes and their phenomic and genomic characterization uncovers novel biology.</title>
        <authorList>
            <person name="Wiegand S."/>
            <person name="Jogler M."/>
            <person name="Boedeker C."/>
            <person name="Pinto D."/>
            <person name="Vollmers J."/>
            <person name="Rivas-Marin E."/>
            <person name="Kohn T."/>
            <person name="Peeters S.H."/>
            <person name="Heuer A."/>
            <person name="Rast P."/>
            <person name="Oberbeckmann S."/>
            <person name="Bunk B."/>
            <person name="Jeske O."/>
            <person name="Meyerdierks A."/>
            <person name="Storesund J.E."/>
            <person name="Kallscheuer N."/>
            <person name="Luecker S."/>
            <person name="Lage O.M."/>
            <person name="Pohl T."/>
            <person name="Merkel B.J."/>
            <person name="Hornburger P."/>
            <person name="Mueller R.-W."/>
            <person name="Bruemmer F."/>
            <person name="Labrenz M."/>
            <person name="Spormann A.M."/>
            <person name="Op den Camp H."/>
            <person name="Overmann J."/>
            <person name="Amann R."/>
            <person name="Jetten M.S.M."/>
            <person name="Mascher T."/>
            <person name="Medema M.H."/>
            <person name="Devos D.P."/>
            <person name="Kaster A.-K."/>
            <person name="Ovreas L."/>
            <person name="Rohde M."/>
            <person name="Galperin M.Y."/>
            <person name="Jogler C."/>
        </authorList>
    </citation>
    <scope>NUCLEOTIDE SEQUENCE [LARGE SCALE GENOMIC DNA]</scope>
    <source>
        <strain evidence="1 2">ETA_A8</strain>
    </source>
</reference>
<dbReference type="EMBL" id="CP036274">
    <property type="protein sequence ID" value="QDU25809.1"/>
    <property type="molecule type" value="Genomic_DNA"/>
</dbReference>
<dbReference type="KEGG" id="aagg:ETAA8_08810"/>
<sequence length="70" mass="8374">MRGRSLKPTIWRRPSESKRKRPKVVSLESRVAFTYLGIRDYLTEFKNEMVSEAEHQFHSPSEYRSEVVRC</sequence>
<gene>
    <name evidence="1" type="ORF">ETAA8_08810</name>
</gene>
<name>A0A517Y6E7_9BACT</name>
<dbReference type="Proteomes" id="UP000315017">
    <property type="component" value="Chromosome"/>
</dbReference>
<proteinExistence type="predicted"/>
<dbReference type="AlphaFoldDB" id="A0A517Y6E7"/>
<evidence type="ECO:0000313" key="1">
    <source>
        <dbReference type="EMBL" id="QDU25809.1"/>
    </source>
</evidence>
<keyword evidence="2" id="KW-1185">Reference proteome</keyword>
<organism evidence="1 2">
    <name type="scientific">Anatilimnocola aggregata</name>
    <dbReference type="NCBI Taxonomy" id="2528021"/>
    <lineage>
        <taxon>Bacteria</taxon>
        <taxon>Pseudomonadati</taxon>
        <taxon>Planctomycetota</taxon>
        <taxon>Planctomycetia</taxon>
        <taxon>Pirellulales</taxon>
        <taxon>Pirellulaceae</taxon>
        <taxon>Anatilimnocola</taxon>
    </lineage>
</organism>
<evidence type="ECO:0000313" key="2">
    <source>
        <dbReference type="Proteomes" id="UP000315017"/>
    </source>
</evidence>